<dbReference type="InterPro" id="IPR016181">
    <property type="entry name" value="Acyl_CoA_acyltransferase"/>
</dbReference>
<sequence>MRDVRSRFIVGSPVKVLIESFGFTTQFRAETSSTWKRRPIVVAVNYLAGVPILSGSVGETTGSKLQQSIRPWVEESFGRNLPALIIRVRSNNPGSKEPGSKPPRTLKGNILERCAPLQYAKLAVPVETLWTYLLYYRTYSTWEGRQAYMEDFFVAEPWRRKGIGTAMLKLCLKVRGTGYAQSLSEACSQVWLKKLRSVD</sequence>
<feature type="domain" description="N-acetyltransferase" evidence="4">
    <location>
        <begin position="140"/>
        <end position="173"/>
    </location>
</feature>
<proteinExistence type="inferred from homology"/>
<protein>
    <recommendedName>
        <fullName evidence="4">N-acetyltransferase domain-containing protein</fullName>
    </recommendedName>
</protein>
<keyword evidence="3" id="KW-0012">Acyltransferase</keyword>
<dbReference type="PANTHER" id="PTHR10545">
    <property type="entry name" value="DIAMINE N-ACETYLTRANSFERASE"/>
    <property type="match status" value="1"/>
</dbReference>
<dbReference type="CDD" id="cd04301">
    <property type="entry name" value="NAT_SF"/>
    <property type="match status" value="1"/>
</dbReference>
<dbReference type="AlphaFoldDB" id="A0A7R8ZL29"/>
<evidence type="ECO:0000259" key="4">
    <source>
        <dbReference type="Pfam" id="PF00583"/>
    </source>
</evidence>
<dbReference type="InterPro" id="IPR051016">
    <property type="entry name" value="Diverse_Substrate_AcTransf"/>
</dbReference>
<dbReference type="Gene3D" id="3.40.630.30">
    <property type="match status" value="1"/>
</dbReference>
<dbReference type="OrthoDB" id="7305308at2759"/>
<dbReference type="GO" id="GO:0008080">
    <property type="term" value="F:N-acetyltransferase activity"/>
    <property type="evidence" value="ECO:0007669"/>
    <property type="project" value="TreeGrafter"/>
</dbReference>
<dbReference type="EMBL" id="OB661621">
    <property type="protein sequence ID" value="CAD7228623.1"/>
    <property type="molecule type" value="Genomic_DNA"/>
</dbReference>
<name>A0A7R8ZL29_9CRUS</name>
<dbReference type="Pfam" id="PF00583">
    <property type="entry name" value="Acetyltransf_1"/>
    <property type="match status" value="1"/>
</dbReference>
<keyword evidence="2" id="KW-0808">Transferase</keyword>
<dbReference type="PANTHER" id="PTHR10545:SF29">
    <property type="entry name" value="GH14572P-RELATED"/>
    <property type="match status" value="1"/>
</dbReference>
<evidence type="ECO:0000313" key="5">
    <source>
        <dbReference type="EMBL" id="CAD7228623.1"/>
    </source>
</evidence>
<gene>
    <name evidence="5" type="ORF">CTOB1V02_LOCUS6503</name>
</gene>
<dbReference type="SUPFAM" id="SSF55729">
    <property type="entry name" value="Acyl-CoA N-acyltransferases (Nat)"/>
    <property type="match status" value="1"/>
</dbReference>
<accession>A0A7R8ZL29</accession>
<reference evidence="5" key="1">
    <citation type="submission" date="2020-11" db="EMBL/GenBank/DDBJ databases">
        <authorList>
            <person name="Tran Van P."/>
        </authorList>
    </citation>
    <scope>NUCLEOTIDE SEQUENCE</scope>
</reference>
<evidence type="ECO:0000256" key="1">
    <source>
        <dbReference type="ARBA" id="ARBA00008694"/>
    </source>
</evidence>
<evidence type="ECO:0000256" key="3">
    <source>
        <dbReference type="ARBA" id="ARBA00023315"/>
    </source>
</evidence>
<comment type="similarity">
    <text evidence="1">Belongs to the acetyltransferase family.</text>
</comment>
<organism evidence="5">
    <name type="scientific">Cyprideis torosa</name>
    <dbReference type="NCBI Taxonomy" id="163714"/>
    <lineage>
        <taxon>Eukaryota</taxon>
        <taxon>Metazoa</taxon>
        <taxon>Ecdysozoa</taxon>
        <taxon>Arthropoda</taxon>
        <taxon>Crustacea</taxon>
        <taxon>Oligostraca</taxon>
        <taxon>Ostracoda</taxon>
        <taxon>Podocopa</taxon>
        <taxon>Podocopida</taxon>
        <taxon>Cytherocopina</taxon>
        <taxon>Cytheroidea</taxon>
        <taxon>Cytherideidae</taxon>
        <taxon>Cyprideis</taxon>
    </lineage>
</organism>
<dbReference type="InterPro" id="IPR000182">
    <property type="entry name" value="GNAT_dom"/>
</dbReference>
<evidence type="ECO:0000256" key="2">
    <source>
        <dbReference type="ARBA" id="ARBA00022679"/>
    </source>
</evidence>